<dbReference type="Proteomes" id="UP000250369">
    <property type="component" value="Unassembled WGS sequence"/>
</dbReference>
<evidence type="ECO:0000256" key="3">
    <source>
        <dbReference type="ARBA" id="ARBA00023163"/>
    </source>
</evidence>
<dbReference type="PRINTS" id="PR00032">
    <property type="entry name" value="HTHARAC"/>
</dbReference>
<feature type="domain" description="HTH araC/xylS-type" evidence="5">
    <location>
        <begin position="414"/>
        <end position="512"/>
    </location>
</feature>
<dbReference type="GO" id="GO:0003700">
    <property type="term" value="F:DNA-binding transcription factor activity"/>
    <property type="evidence" value="ECO:0007669"/>
    <property type="project" value="InterPro"/>
</dbReference>
<dbReference type="Pfam" id="PF12833">
    <property type="entry name" value="HTH_18"/>
    <property type="match status" value="1"/>
</dbReference>
<evidence type="ECO:0000256" key="4">
    <source>
        <dbReference type="PROSITE-ProRule" id="PRU00169"/>
    </source>
</evidence>
<reference evidence="7 8" key="1">
    <citation type="journal article" date="2009" name="Int. J. Syst. Evol. Microbiol.">
        <title>Paenibacillus contaminans sp. nov., isolated from a contaminated laboratory plate.</title>
        <authorList>
            <person name="Chou J.H."/>
            <person name="Lee J.H."/>
            <person name="Lin M.C."/>
            <person name="Chang P.S."/>
            <person name="Arun A.B."/>
            <person name="Young C.C."/>
            <person name="Chen W.M."/>
        </authorList>
    </citation>
    <scope>NUCLEOTIDE SEQUENCE [LARGE SCALE GENOMIC DNA]</scope>
    <source>
        <strain evidence="7 8">CKOBP-6</strain>
    </source>
</reference>
<feature type="modified residue" description="4-aspartylphosphate" evidence="4">
    <location>
        <position position="54"/>
    </location>
</feature>
<feature type="domain" description="Response regulatory" evidence="6">
    <location>
        <begin position="2"/>
        <end position="119"/>
    </location>
</feature>
<dbReference type="PANTHER" id="PTHR43280:SF30">
    <property type="entry name" value="MMSAB OPERON REGULATORY PROTEIN"/>
    <property type="match status" value="1"/>
</dbReference>
<dbReference type="Pfam" id="PF00072">
    <property type="entry name" value="Response_reg"/>
    <property type="match status" value="1"/>
</dbReference>
<proteinExistence type="predicted"/>
<evidence type="ECO:0000259" key="5">
    <source>
        <dbReference type="PROSITE" id="PS01124"/>
    </source>
</evidence>
<dbReference type="CDD" id="cd17536">
    <property type="entry name" value="REC_YesN-like"/>
    <property type="match status" value="1"/>
</dbReference>
<dbReference type="SMART" id="SM00342">
    <property type="entry name" value="HTH_ARAC"/>
    <property type="match status" value="1"/>
</dbReference>
<dbReference type="InterPro" id="IPR001789">
    <property type="entry name" value="Sig_transdc_resp-reg_receiver"/>
</dbReference>
<dbReference type="PROSITE" id="PS50110">
    <property type="entry name" value="RESPONSE_REGULATORY"/>
    <property type="match status" value="1"/>
</dbReference>
<dbReference type="InterPro" id="IPR020449">
    <property type="entry name" value="Tscrpt_reg_AraC-type_HTH"/>
</dbReference>
<dbReference type="Gene3D" id="1.10.10.60">
    <property type="entry name" value="Homeodomain-like"/>
    <property type="match status" value="2"/>
</dbReference>
<dbReference type="InterPro" id="IPR018060">
    <property type="entry name" value="HTH_AraC"/>
</dbReference>
<accession>A0A329M4V7</accession>
<keyword evidence="3" id="KW-0804">Transcription</keyword>
<dbReference type="GO" id="GO:0000160">
    <property type="term" value="P:phosphorelay signal transduction system"/>
    <property type="evidence" value="ECO:0007669"/>
    <property type="project" value="InterPro"/>
</dbReference>
<evidence type="ECO:0000256" key="1">
    <source>
        <dbReference type="ARBA" id="ARBA00023015"/>
    </source>
</evidence>
<keyword evidence="8" id="KW-1185">Reference proteome</keyword>
<dbReference type="EMBL" id="QMFB01000025">
    <property type="protein sequence ID" value="RAV14830.1"/>
    <property type="molecule type" value="Genomic_DNA"/>
</dbReference>
<organism evidence="7 8">
    <name type="scientific">Paenibacillus contaminans</name>
    <dbReference type="NCBI Taxonomy" id="450362"/>
    <lineage>
        <taxon>Bacteria</taxon>
        <taxon>Bacillati</taxon>
        <taxon>Bacillota</taxon>
        <taxon>Bacilli</taxon>
        <taxon>Bacillales</taxon>
        <taxon>Paenibacillaceae</taxon>
        <taxon>Paenibacillus</taxon>
    </lineage>
</organism>
<evidence type="ECO:0000313" key="8">
    <source>
        <dbReference type="Proteomes" id="UP000250369"/>
    </source>
</evidence>
<dbReference type="SUPFAM" id="SSF46689">
    <property type="entry name" value="Homeodomain-like"/>
    <property type="match status" value="1"/>
</dbReference>
<dbReference type="RefSeq" id="WP_113034876.1">
    <property type="nucleotide sequence ID" value="NZ_QMFB01000025.1"/>
</dbReference>
<name>A0A329M4V7_9BACL</name>
<dbReference type="AlphaFoldDB" id="A0A329M4V7"/>
<dbReference type="PROSITE" id="PS01124">
    <property type="entry name" value="HTH_ARAC_FAMILY_2"/>
    <property type="match status" value="1"/>
</dbReference>
<dbReference type="SMART" id="SM00448">
    <property type="entry name" value="REC"/>
    <property type="match status" value="1"/>
</dbReference>
<dbReference type="GO" id="GO:0043565">
    <property type="term" value="F:sequence-specific DNA binding"/>
    <property type="evidence" value="ECO:0007669"/>
    <property type="project" value="InterPro"/>
</dbReference>
<comment type="caution">
    <text evidence="7">The sequence shown here is derived from an EMBL/GenBank/DDBJ whole genome shotgun (WGS) entry which is preliminary data.</text>
</comment>
<dbReference type="Gene3D" id="3.40.50.2300">
    <property type="match status" value="1"/>
</dbReference>
<keyword evidence="2" id="KW-0238">DNA-binding</keyword>
<protein>
    <recommendedName>
        <fullName evidence="9">DNA-binding response regulator</fullName>
    </recommendedName>
</protein>
<gene>
    <name evidence="7" type="ORF">DQG23_30835</name>
</gene>
<dbReference type="InterPro" id="IPR011006">
    <property type="entry name" value="CheY-like_superfamily"/>
</dbReference>
<dbReference type="SUPFAM" id="SSF52172">
    <property type="entry name" value="CheY-like"/>
    <property type="match status" value="1"/>
</dbReference>
<keyword evidence="1" id="KW-0805">Transcription regulation</keyword>
<evidence type="ECO:0000256" key="2">
    <source>
        <dbReference type="ARBA" id="ARBA00023125"/>
    </source>
</evidence>
<dbReference type="InterPro" id="IPR009057">
    <property type="entry name" value="Homeodomain-like_sf"/>
</dbReference>
<keyword evidence="4" id="KW-0597">Phosphoprotein</keyword>
<dbReference type="PANTHER" id="PTHR43280">
    <property type="entry name" value="ARAC-FAMILY TRANSCRIPTIONAL REGULATOR"/>
    <property type="match status" value="1"/>
</dbReference>
<sequence>MNIMIVDDEQLIRRHLAELKEWEQIGCSIVGEAANGEEALQLAHQCKPDLVISDIRMPIMDGIQFAGAMRSLYPNTHIIFISAYHDFVYAKQALKLGAADFITKPIDLNELIDAVELIMQGVSRANTDDRMQQEKMVRVLLSDKPDLAELKKLAGWTEVAGKQTMMLSIEVDNIDLAGSVSEPPSLLMLREKVCHVMNVYPYPYWTCMNRRGVYLIVFQPDQPLGDMKSDSMKISRDIVSRAKSSFDHSISIGISRLLPSVELLRSGLEDIQECLDYRMLLGKGSIISGETLSSIRDETGKKDEVNVAKLLDILPGGDREMIMSFLRSVYREMLAKGLGKTQVQHYAIEIMERAERLLDGYEQPNGKEERIETHKIILSYDILSDLMKFLERKLIEIAEKVANYNKQSVHVVIRNVMQYLEAHYREEITLVSLSKALCINHSYLSRFIKKETGINFRDLLWRTRIGKAQKLLEETETKSFQIAYDVGFKDPSHFSQLFKQIVGASPTEYRERHLQEARKTKVNSGTVK</sequence>
<evidence type="ECO:0000259" key="6">
    <source>
        <dbReference type="PROSITE" id="PS50110"/>
    </source>
</evidence>
<evidence type="ECO:0000313" key="7">
    <source>
        <dbReference type="EMBL" id="RAV14830.1"/>
    </source>
</evidence>
<evidence type="ECO:0008006" key="9">
    <source>
        <dbReference type="Google" id="ProtNLM"/>
    </source>
</evidence>
<dbReference type="OrthoDB" id="2495103at2"/>